<keyword evidence="2" id="KW-0378">Hydrolase</keyword>
<reference evidence="7" key="2">
    <citation type="submission" date="2023-11" db="UniProtKB">
        <authorList>
            <consortium name="WormBaseParasite"/>
        </authorList>
    </citation>
    <scope>IDENTIFICATION</scope>
</reference>
<feature type="region of interest" description="Disordered" evidence="3">
    <location>
        <begin position="1"/>
        <end position="33"/>
    </location>
</feature>
<dbReference type="PANTHER" id="PTHR43142:SF1">
    <property type="entry name" value="CARBOXYLIC ESTER HYDROLASE"/>
    <property type="match status" value="1"/>
</dbReference>
<dbReference type="PANTHER" id="PTHR43142">
    <property type="entry name" value="CARBOXYLIC ESTER HYDROLASE"/>
    <property type="match status" value="1"/>
</dbReference>
<reference evidence="6" key="1">
    <citation type="submission" date="2022-06" db="EMBL/GenBank/DDBJ databases">
        <authorList>
            <person name="Berger JAMES D."/>
            <person name="Berger JAMES D."/>
        </authorList>
    </citation>
    <scope>NUCLEOTIDE SEQUENCE [LARGE SCALE GENOMIC DNA]</scope>
</reference>
<feature type="compositionally biased region" description="Polar residues" evidence="3">
    <location>
        <begin position="1"/>
        <end position="13"/>
    </location>
</feature>
<dbReference type="Pfam" id="PF00135">
    <property type="entry name" value="COesterase"/>
    <property type="match status" value="1"/>
</dbReference>
<dbReference type="WBParaSite" id="TREG1_101450.1">
    <property type="protein sequence ID" value="TREG1_101450.1"/>
    <property type="gene ID" value="TREG1_101450"/>
</dbReference>
<dbReference type="Proteomes" id="UP000050795">
    <property type="component" value="Unassembled WGS sequence"/>
</dbReference>
<dbReference type="InterPro" id="IPR029058">
    <property type="entry name" value="AB_hydrolase_fold"/>
</dbReference>
<protein>
    <recommendedName>
        <fullName evidence="5">Carboxylesterase type B domain-containing protein</fullName>
    </recommendedName>
</protein>
<sequence length="767" mass="89570">MNTLSGRFSSESRPSAKDNQKYENEEVIDHENKQDTNITEVPEIITTQQTLSFKPYLSFDSLLMDSHAWKKRVRNERLRRQFFLLVTFILLLVFILSHLPIIIWKTWKFQQLEMKIEQMNKHLALDRDIHPACIITSCATLCPEVTNITGWYTLHNLPYATLPHQNAYFAESTTPYTFEECYVAYWHSVSKYKRKFKDGRIQFFGREEYDDDDTECAQLRLRNNSQEKIPIGKPHSCLTLSFHYPLFNKGENKRLLPIVVYIGGDYLLNHRPRLISTRMAATLEIIYITVNYRLGIFGFSDFNLHISGANNGVKDVREALTWIQTYGHTFSGNTSSVMIYGENSGATIGAVLLASSKTDMIYVNGSWVAPFTHMWLSDGSVVIPRTEEHNEHFKILIMNDPDLKKACDQWLNENVEEKNYIERSHPLGKMYQCLSKVTVNDWLKKTPINWIYSKLTDENQLPSPNEYRSTIIKRDEGKSKVYCPLCILASKSSEDMTNGNDYDDKIKPNKINKLRSIPLVLFSSLNWPVQHHLPLNNSFEHYTLKQVETSIRETFDTLHRMNNKLPKSNLIWNIYKPYLNKLISRRKIDQIIEHINYKQLHDAIRIDLRVTCLYNLYGKMLKSSVKHFSRNASIFRLLNRIPPYPYINNNNDKCDIPFFLTDSQFNCGRNTRPAIQKSNPNDQQILIDVFRQFVEDQYIYDALELPKTRNMGVHHVQAYNVISEQGIVTLGEREIMLLSACGAWLMDDIDKYNEDSFNHMLKYGKYN</sequence>
<keyword evidence="4" id="KW-0472">Membrane</keyword>
<evidence type="ECO:0000313" key="6">
    <source>
        <dbReference type="Proteomes" id="UP000050795"/>
    </source>
</evidence>
<evidence type="ECO:0000256" key="4">
    <source>
        <dbReference type="SAM" id="Phobius"/>
    </source>
</evidence>
<dbReference type="SUPFAM" id="SSF53474">
    <property type="entry name" value="alpha/beta-Hydrolases"/>
    <property type="match status" value="1"/>
</dbReference>
<keyword evidence="4" id="KW-1133">Transmembrane helix</keyword>
<keyword evidence="6" id="KW-1185">Reference proteome</keyword>
<evidence type="ECO:0000256" key="2">
    <source>
        <dbReference type="ARBA" id="ARBA00022801"/>
    </source>
</evidence>
<dbReference type="AlphaFoldDB" id="A0AA85IK42"/>
<organism evidence="6 7">
    <name type="scientific">Trichobilharzia regenti</name>
    <name type="common">Nasal bird schistosome</name>
    <dbReference type="NCBI Taxonomy" id="157069"/>
    <lineage>
        <taxon>Eukaryota</taxon>
        <taxon>Metazoa</taxon>
        <taxon>Spiralia</taxon>
        <taxon>Lophotrochozoa</taxon>
        <taxon>Platyhelminthes</taxon>
        <taxon>Trematoda</taxon>
        <taxon>Digenea</taxon>
        <taxon>Strigeidida</taxon>
        <taxon>Schistosomatoidea</taxon>
        <taxon>Schistosomatidae</taxon>
        <taxon>Trichobilharzia</taxon>
    </lineage>
</organism>
<feature type="transmembrane region" description="Helical" evidence="4">
    <location>
        <begin position="82"/>
        <end position="104"/>
    </location>
</feature>
<evidence type="ECO:0000313" key="7">
    <source>
        <dbReference type="WBParaSite" id="TREG1_101450.1"/>
    </source>
</evidence>
<dbReference type="InterPro" id="IPR002018">
    <property type="entry name" value="CarbesteraseB"/>
</dbReference>
<feature type="domain" description="Carboxylesterase type B" evidence="5">
    <location>
        <begin position="215"/>
        <end position="359"/>
    </location>
</feature>
<evidence type="ECO:0000256" key="3">
    <source>
        <dbReference type="SAM" id="MobiDB-lite"/>
    </source>
</evidence>
<comment type="similarity">
    <text evidence="1">Belongs to the type-B carboxylesterase/lipase family.</text>
</comment>
<evidence type="ECO:0000256" key="1">
    <source>
        <dbReference type="ARBA" id="ARBA00005964"/>
    </source>
</evidence>
<proteinExistence type="inferred from homology"/>
<evidence type="ECO:0000259" key="5">
    <source>
        <dbReference type="Pfam" id="PF00135"/>
    </source>
</evidence>
<feature type="compositionally biased region" description="Basic and acidic residues" evidence="3">
    <location>
        <begin position="14"/>
        <end position="33"/>
    </location>
</feature>
<dbReference type="Gene3D" id="3.40.50.1820">
    <property type="entry name" value="alpha/beta hydrolase"/>
    <property type="match status" value="1"/>
</dbReference>
<keyword evidence="4" id="KW-0812">Transmembrane</keyword>
<name>A0AA85IK42_TRIRE</name>
<accession>A0AA85IK42</accession>
<dbReference type="GO" id="GO:0016787">
    <property type="term" value="F:hydrolase activity"/>
    <property type="evidence" value="ECO:0007669"/>
    <property type="project" value="UniProtKB-KW"/>
</dbReference>